<proteinExistence type="predicted"/>
<keyword evidence="3" id="KW-0732">Signal</keyword>
<reference evidence="6" key="1">
    <citation type="journal article" date="2006" name="Science">
        <title>Phytophthora genome sequences uncover evolutionary origins and mechanisms of pathogenesis.</title>
        <authorList>
            <person name="Tyler B.M."/>
            <person name="Tripathy S."/>
            <person name="Zhang X."/>
            <person name="Dehal P."/>
            <person name="Jiang R.H."/>
            <person name="Aerts A."/>
            <person name="Arredondo F.D."/>
            <person name="Baxter L."/>
            <person name="Bensasson D."/>
            <person name="Beynon J.L."/>
            <person name="Chapman J."/>
            <person name="Damasceno C.M."/>
            <person name="Dorrance A.E."/>
            <person name="Dou D."/>
            <person name="Dickerman A.W."/>
            <person name="Dubchak I.L."/>
            <person name="Garbelotto M."/>
            <person name="Gijzen M."/>
            <person name="Gordon S.G."/>
            <person name="Govers F."/>
            <person name="Grunwald N.J."/>
            <person name="Huang W."/>
            <person name="Ivors K.L."/>
            <person name="Jones R.W."/>
            <person name="Kamoun S."/>
            <person name="Krampis K."/>
            <person name="Lamour K.H."/>
            <person name="Lee M.K."/>
            <person name="McDonald W.H."/>
            <person name="Medina M."/>
            <person name="Meijer H.J."/>
            <person name="Nordberg E.K."/>
            <person name="Maclean D.J."/>
            <person name="Ospina-Giraldo M.D."/>
            <person name="Morris P.F."/>
            <person name="Phuntumart V."/>
            <person name="Putnam N.H."/>
            <person name="Rash S."/>
            <person name="Rose J.K."/>
            <person name="Sakihama Y."/>
            <person name="Salamov A.A."/>
            <person name="Savidor A."/>
            <person name="Scheuring C.F."/>
            <person name="Smith B.M."/>
            <person name="Sobral B.W."/>
            <person name="Terry A."/>
            <person name="Torto-Alalibo T.A."/>
            <person name="Win J."/>
            <person name="Xu Z."/>
            <person name="Zhang H."/>
            <person name="Grigoriev I.V."/>
            <person name="Rokhsar D.S."/>
            <person name="Boore J.L."/>
        </authorList>
    </citation>
    <scope>NUCLEOTIDE SEQUENCE [LARGE SCALE GENOMIC DNA]</scope>
    <source>
        <strain evidence="6">Pr102</strain>
    </source>
</reference>
<feature type="chain" id="PRO_5003586545" description="EGF-like domain-containing protein" evidence="3">
    <location>
        <begin position="20"/>
        <end position="368"/>
    </location>
</feature>
<dbReference type="InterPro" id="IPR013111">
    <property type="entry name" value="EGF_extracell"/>
</dbReference>
<dbReference type="Pfam" id="PF07974">
    <property type="entry name" value="EGF_2"/>
    <property type="match status" value="1"/>
</dbReference>
<feature type="domain" description="EGF-like" evidence="4">
    <location>
        <begin position="84"/>
        <end position="119"/>
    </location>
</feature>
<dbReference type="Gene3D" id="2.10.25.10">
    <property type="entry name" value="Laminin"/>
    <property type="match status" value="1"/>
</dbReference>
<dbReference type="PROSITE" id="PS00022">
    <property type="entry name" value="EGF_1"/>
    <property type="match status" value="1"/>
</dbReference>
<dbReference type="InterPro" id="IPR052108">
    <property type="entry name" value="MEGF/SIB"/>
</dbReference>
<dbReference type="PROSITE" id="PS50026">
    <property type="entry name" value="EGF_3"/>
    <property type="match status" value="1"/>
</dbReference>
<evidence type="ECO:0000313" key="5">
    <source>
        <dbReference type="EnsemblProtists" id="Phyra79483"/>
    </source>
</evidence>
<evidence type="ECO:0000256" key="1">
    <source>
        <dbReference type="ARBA" id="ARBA00023157"/>
    </source>
</evidence>
<dbReference type="SMART" id="SM00181">
    <property type="entry name" value="EGF"/>
    <property type="match status" value="3"/>
</dbReference>
<dbReference type="AlphaFoldDB" id="H3GRI8"/>
<dbReference type="HOGENOM" id="CLU_753309_0_0_1"/>
<comment type="caution">
    <text evidence="2">Lacks conserved residue(s) required for the propagation of feature annotation.</text>
</comment>
<feature type="signal peptide" evidence="3">
    <location>
        <begin position="1"/>
        <end position="19"/>
    </location>
</feature>
<dbReference type="EMBL" id="DS566038">
    <property type="status" value="NOT_ANNOTATED_CDS"/>
    <property type="molecule type" value="Genomic_DNA"/>
</dbReference>
<name>H3GRI8_PHYRM</name>
<evidence type="ECO:0000313" key="6">
    <source>
        <dbReference type="Proteomes" id="UP000005238"/>
    </source>
</evidence>
<protein>
    <recommendedName>
        <fullName evidence="4">EGF-like domain-containing protein</fullName>
    </recommendedName>
</protein>
<dbReference type="InParanoid" id="H3GRI8"/>
<dbReference type="VEuPathDB" id="FungiDB:KRP23_11423"/>
<organism evidence="5 6">
    <name type="scientific">Phytophthora ramorum</name>
    <name type="common">Sudden oak death agent</name>
    <dbReference type="NCBI Taxonomy" id="164328"/>
    <lineage>
        <taxon>Eukaryota</taxon>
        <taxon>Sar</taxon>
        <taxon>Stramenopiles</taxon>
        <taxon>Oomycota</taxon>
        <taxon>Peronosporomycetes</taxon>
        <taxon>Peronosporales</taxon>
        <taxon>Peronosporaceae</taxon>
        <taxon>Phytophthora</taxon>
    </lineage>
</organism>
<dbReference type="OMA" id="NTHNLCE"/>
<feature type="disulfide bond" evidence="2">
    <location>
        <begin position="109"/>
        <end position="118"/>
    </location>
</feature>
<evidence type="ECO:0000256" key="2">
    <source>
        <dbReference type="PROSITE-ProRule" id="PRU00076"/>
    </source>
</evidence>
<reference evidence="5" key="2">
    <citation type="submission" date="2015-06" db="UniProtKB">
        <authorList>
            <consortium name="EnsemblProtists"/>
        </authorList>
    </citation>
    <scope>IDENTIFICATION</scope>
    <source>
        <strain evidence="5">Pr102</strain>
    </source>
</reference>
<keyword evidence="6" id="KW-1185">Reference proteome</keyword>
<dbReference type="Pfam" id="PF23106">
    <property type="entry name" value="EGF_Teneurin"/>
    <property type="match status" value="1"/>
</dbReference>
<dbReference type="PANTHER" id="PTHR24035:SF143">
    <property type="entry name" value="EGF-LIKE DOMAIN-CONTAINING PROTEIN"/>
    <property type="match status" value="1"/>
</dbReference>
<accession>H3GRI8</accession>
<dbReference type="eggNOG" id="KOG1225">
    <property type="taxonomic scope" value="Eukaryota"/>
</dbReference>
<keyword evidence="2" id="KW-0245">EGF-like domain</keyword>
<dbReference type="VEuPathDB" id="FungiDB:KRP22_8666"/>
<dbReference type="Proteomes" id="UP000005238">
    <property type="component" value="Unassembled WGS sequence"/>
</dbReference>
<dbReference type="EnsemblProtists" id="Phyra79483">
    <property type="protein sequence ID" value="Phyra79483"/>
    <property type="gene ID" value="Phyra79483"/>
</dbReference>
<keyword evidence="1 2" id="KW-1015">Disulfide bond</keyword>
<dbReference type="PANTHER" id="PTHR24035">
    <property type="entry name" value="MULTIPLE EPIDERMAL GROWTH FACTOR-LIKE DOMAINS PROTEIN"/>
    <property type="match status" value="1"/>
</dbReference>
<dbReference type="PROSITE" id="PS01186">
    <property type="entry name" value="EGF_2"/>
    <property type="match status" value="1"/>
</dbReference>
<dbReference type="STRING" id="164328.H3GRI8"/>
<sequence length="368" mass="39050">MTLRLLLVSVFLLLDVVQAACARGVYNSKICSGHGRCNTHNLCECDARHFGFDCSQSASFLAVCWLVTVERCPLGPAWVAPARATDDAHYLVECSNKGVCDYEEGTCRCDEGFVGSACQRRTCGLVAGLSRCEVVPASDAVKCSSGCNSAGQCLSLKELSATYAVGTEPLYDTAWDATMIYGCKCRKGYHGYDCSLKSCPRGDDPLTTGQKNEMQIVQCTATGGSFYLFYNGQGASIPFDATQSDLDRILRTIKTLPAVKVTFGGTATTVCSSATANAVTIEFTYEFGPQPPIKVMGSLNGINSLTGGSVFAASAETGQCMCFTNPMPGYRSSDGYGNPGERGDCGCANDKNLYGGEIARRVSKSSGK</sequence>
<dbReference type="InterPro" id="IPR000742">
    <property type="entry name" value="EGF"/>
</dbReference>
<evidence type="ECO:0000259" key="4">
    <source>
        <dbReference type="PROSITE" id="PS50026"/>
    </source>
</evidence>
<evidence type="ECO:0000256" key="3">
    <source>
        <dbReference type="SAM" id="SignalP"/>
    </source>
</evidence>